<comment type="similarity">
    <text evidence="1 2">Belongs to the UPF0102 family.</text>
</comment>
<evidence type="ECO:0000256" key="2">
    <source>
        <dbReference type="HAMAP-Rule" id="MF_00048"/>
    </source>
</evidence>
<dbReference type="InterPro" id="IPR011856">
    <property type="entry name" value="tRNA_endonuc-like_dom_sf"/>
</dbReference>
<dbReference type="EMBL" id="MVJN01000003">
    <property type="protein sequence ID" value="RAP37420.1"/>
    <property type="molecule type" value="Genomic_DNA"/>
</dbReference>
<name>A0A364LL02_9GAMM</name>
<dbReference type="NCBIfam" id="NF009150">
    <property type="entry name" value="PRK12497.1-3"/>
    <property type="match status" value="1"/>
</dbReference>
<evidence type="ECO:0000313" key="4">
    <source>
        <dbReference type="Proteomes" id="UP000249458"/>
    </source>
</evidence>
<dbReference type="PANTHER" id="PTHR34039:SF1">
    <property type="entry name" value="UPF0102 PROTEIN YRAN"/>
    <property type="match status" value="1"/>
</dbReference>
<dbReference type="NCBIfam" id="TIGR00252">
    <property type="entry name" value="YraN family protein"/>
    <property type="match status" value="1"/>
</dbReference>
<dbReference type="Pfam" id="PF02021">
    <property type="entry name" value="UPF0102"/>
    <property type="match status" value="1"/>
</dbReference>
<dbReference type="SUPFAM" id="SSF52980">
    <property type="entry name" value="Restriction endonuclease-like"/>
    <property type="match status" value="1"/>
</dbReference>
<protein>
    <recommendedName>
        <fullName evidence="2">UPF0102 protein B1207_04395</fullName>
    </recommendedName>
</protein>
<dbReference type="CDD" id="cd20736">
    <property type="entry name" value="PoNe_Nuclease"/>
    <property type="match status" value="1"/>
</dbReference>
<accession>A0A364LL02</accession>
<comment type="caution">
    <text evidence="3">The sequence shown here is derived from an EMBL/GenBank/DDBJ whole genome shotgun (WGS) entry which is preliminary data.</text>
</comment>
<dbReference type="PANTHER" id="PTHR34039">
    <property type="entry name" value="UPF0102 PROTEIN YRAN"/>
    <property type="match status" value="1"/>
</dbReference>
<dbReference type="InterPro" id="IPR003509">
    <property type="entry name" value="UPF0102_YraN-like"/>
</dbReference>
<dbReference type="GO" id="GO:0003676">
    <property type="term" value="F:nucleic acid binding"/>
    <property type="evidence" value="ECO:0007669"/>
    <property type="project" value="InterPro"/>
</dbReference>
<dbReference type="HAMAP" id="MF_00048">
    <property type="entry name" value="UPF0102"/>
    <property type="match status" value="1"/>
</dbReference>
<dbReference type="Proteomes" id="UP000249458">
    <property type="component" value="Unassembled WGS sequence"/>
</dbReference>
<organism evidence="3 4">
    <name type="scientific">Legionella quinlivanii</name>
    <dbReference type="NCBI Taxonomy" id="45073"/>
    <lineage>
        <taxon>Bacteria</taxon>
        <taxon>Pseudomonadati</taxon>
        <taxon>Pseudomonadota</taxon>
        <taxon>Gammaproteobacteria</taxon>
        <taxon>Legionellales</taxon>
        <taxon>Legionellaceae</taxon>
        <taxon>Legionella</taxon>
    </lineage>
</organism>
<evidence type="ECO:0000313" key="3">
    <source>
        <dbReference type="EMBL" id="RAP37420.1"/>
    </source>
</evidence>
<reference evidence="3 4" key="1">
    <citation type="submission" date="2017-02" db="EMBL/GenBank/DDBJ databases">
        <title>Legionella quilivanii strain from human: case report and whole genome sequencing analysis.</title>
        <authorList>
            <person name="Lalancette C."/>
            <person name="Leduc J.-M."/>
            <person name="Levesque S."/>
            <person name="Fournier E."/>
            <person name="Saoud J."/>
            <person name="Faucher S.P."/>
            <person name="Bernard K."/>
            <person name="Martineau C."/>
            <person name="Longtin J."/>
        </authorList>
    </citation>
    <scope>NUCLEOTIDE SEQUENCE [LARGE SCALE GENOMIC DNA]</scope>
    <source>
        <strain evidence="3 4">ID143958</strain>
    </source>
</reference>
<proteinExistence type="inferred from homology"/>
<sequence>MSVEFGKKTESQAIQFLKKQGLQFIESNFRCRWGEVDVIMRDASTLVFVEVRARSSSDYGGAIASITVAKQRKLIKTANYYLLTKKLHDKCAARFDVVLFEGKPLQIEWIKNAFDSYY</sequence>
<dbReference type="RefSeq" id="WP_112218782.1">
    <property type="nucleotide sequence ID" value="NZ_MVJN01000003.1"/>
</dbReference>
<dbReference type="InterPro" id="IPR011335">
    <property type="entry name" value="Restrct_endonuc-II-like"/>
</dbReference>
<gene>
    <name evidence="3" type="ORF">B1207_04395</name>
</gene>
<dbReference type="Gene3D" id="3.40.1350.10">
    <property type="match status" value="1"/>
</dbReference>
<dbReference type="AlphaFoldDB" id="A0A364LL02"/>
<evidence type="ECO:0000256" key="1">
    <source>
        <dbReference type="ARBA" id="ARBA00006738"/>
    </source>
</evidence>